<dbReference type="Gene3D" id="3.40.50.1000">
    <property type="entry name" value="HAD superfamily/HAD-like"/>
    <property type="match status" value="1"/>
</dbReference>
<gene>
    <name evidence="4" type="ORF">EV199_5545</name>
</gene>
<comment type="similarity">
    <text evidence="1">Belongs to the HAD-like hydrolase superfamily. CbbY/CbbZ/Gph/YieH family.</text>
</comment>
<protein>
    <submittedName>
        <fullName evidence="4">Sugar-phosphatase</fullName>
    </submittedName>
</protein>
<dbReference type="NCBIfam" id="NF008087">
    <property type="entry name" value="PRK10826.1"/>
    <property type="match status" value="1"/>
</dbReference>
<evidence type="ECO:0000313" key="4">
    <source>
        <dbReference type="EMBL" id="RZS67159.1"/>
    </source>
</evidence>
<dbReference type="NCBIfam" id="TIGR01509">
    <property type="entry name" value="HAD-SF-IA-v3"/>
    <property type="match status" value="1"/>
</dbReference>
<dbReference type="SFLD" id="SFLDG01135">
    <property type="entry name" value="C1.5.6:_HAD__Beta-PGM__Phospha"/>
    <property type="match status" value="1"/>
</dbReference>
<dbReference type="InterPro" id="IPR006439">
    <property type="entry name" value="HAD-SF_hydro_IA"/>
</dbReference>
<name>A0A4Q7MKP8_9BACT</name>
<evidence type="ECO:0000256" key="1">
    <source>
        <dbReference type="ARBA" id="ARBA00006171"/>
    </source>
</evidence>
<dbReference type="SUPFAM" id="SSF56784">
    <property type="entry name" value="HAD-like"/>
    <property type="match status" value="1"/>
</dbReference>
<keyword evidence="3" id="KW-0378">Hydrolase</keyword>
<dbReference type="PANTHER" id="PTHR18901">
    <property type="entry name" value="2-DEOXYGLUCOSE-6-PHOSPHATE PHOSPHATASE 2"/>
    <property type="match status" value="1"/>
</dbReference>
<comment type="caution">
    <text evidence="4">The sequence shown here is derived from an EMBL/GenBank/DDBJ whole genome shotgun (WGS) entry which is preliminary data.</text>
</comment>
<dbReference type="InterPro" id="IPR023198">
    <property type="entry name" value="PGP-like_dom2"/>
</dbReference>
<evidence type="ECO:0000256" key="2">
    <source>
        <dbReference type="ARBA" id="ARBA00022723"/>
    </source>
</evidence>
<dbReference type="Pfam" id="PF00702">
    <property type="entry name" value="Hydrolase"/>
    <property type="match status" value="1"/>
</dbReference>
<dbReference type="AlphaFoldDB" id="A0A4Q7MKP8"/>
<keyword evidence="2" id="KW-0479">Metal-binding</keyword>
<dbReference type="PANTHER" id="PTHR18901:SF38">
    <property type="entry name" value="PSEUDOURIDINE-5'-PHOSPHATASE"/>
    <property type="match status" value="1"/>
</dbReference>
<dbReference type="SFLD" id="SFLDG01129">
    <property type="entry name" value="C1.5:_HAD__Beta-PGM__Phosphata"/>
    <property type="match status" value="1"/>
</dbReference>
<dbReference type="SFLD" id="SFLDS00003">
    <property type="entry name" value="Haloacid_Dehalogenase"/>
    <property type="match status" value="1"/>
</dbReference>
<dbReference type="RefSeq" id="WP_130544032.1">
    <property type="nucleotide sequence ID" value="NZ_CP042431.1"/>
</dbReference>
<proteinExistence type="inferred from homology"/>
<sequence length="218" mass="24373">MKPTAVIFDMDGLLIDSEPYWEEAGKETLAEYGVTLENEQYHVTTGLRTKEWVQYWFAYFDINMKHVEAAEATIVGKAIDKIRTNGQPMPGVQYIFDFFKNQGCKIGIATSSPLALVNVVVEKLGIGQYLDAIRSAEFLPYGKPHPQVYLDCAQALGVSQLQCICFEDSFNGMIAVKAARMKCIVIPAPEQHAETRWDAADIKLRSLEEVNASMIEAL</sequence>
<dbReference type="InterPro" id="IPR036412">
    <property type="entry name" value="HAD-like_sf"/>
</dbReference>
<dbReference type="FunFam" id="3.40.50.1000:FF:000036">
    <property type="entry name" value="HAD family hydrolase"/>
    <property type="match status" value="1"/>
</dbReference>
<reference evidence="4 5" key="1">
    <citation type="submission" date="2019-02" db="EMBL/GenBank/DDBJ databases">
        <title>Genomic Encyclopedia of Type Strains, Phase IV (KMG-IV): sequencing the most valuable type-strain genomes for metagenomic binning, comparative biology and taxonomic classification.</title>
        <authorList>
            <person name="Goeker M."/>
        </authorList>
    </citation>
    <scope>NUCLEOTIDE SEQUENCE [LARGE SCALE GENOMIC DNA]</scope>
    <source>
        <strain evidence="4 5">DSM 18116</strain>
    </source>
</reference>
<evidence type="ECO:0000256" key="3">
    <source>
        <dbReference type="ARBA" id="ARBA00022801"/>
    </source>
</evidence>
<dbReference type="InterPro" id="IPR023214">
    <property type="entry name" value="HAD_sf"/>
</dbReference>
<dbReference type="Gene3D" id="1.10.150.240">
    <property type="entry name" value="Putative phosphatase, domain 2"/>
    <property type="match status" value="1"/>
</dbReference>
<evidence type="ECO:0000313" key="5">
    <source>
        <dbReference type="Proteomes" id="UP000293874"/>
    </source>
</evidence>
<dbReference type="GO" id="GO:0046872">
    <property type="term" value="F:metal ion binding"/>
    <property type="evidence" value="ECO:0007669"/>
    <property type="project" value="UniProtKB-KW"/>
</dbReference>
<dbReference type="OrthoDB" id="9797743at2"/>
<keyword evidence="5" id="KW-1185">Reference proteome</keyword>
<accession>A0A4Q7MKP8</accession>
<dbReference type="Proteomes" id="UP000293874">
    <property type="component" value="Unassembled WGS sequence"/>
</dbReference>
<organism evidence="4 5">
    <name type="scientific">Pseudobacter ginsenosidimutans</name>
    <dbReference type="NCBI Taxonomy" id="661488"/>
    <lineage>
        <taxon>Bacteria</taxon>
        <taxon>Pseudomonadati</taxon>
        <taxon>Bacteroidota</taxon>
        <taxon>Chitinophagia</taxon>
        <taxon>Chitinophagales</taxon>
        <taxon>Chitinophagaceae</taxon>
        <taxon>Pseudobacter</taxon>
    </lineage>
</organism>
<dbReference type="GO" id="GO:0016787">
    <property type="term" value="F:hydrolase activity"/>
    <property type="evidence" value="ECO:0007669"/>
    <property type="project" value="UniProtKB-KW"/>
</dbReference>
<dbReference type="EMBL" id="SGXA01000004">
    <property type="protein sequence ID" value="RZS67159.1"/>
    <property type="molecule type" value="Genomic_DNA"/>
</dbReference>